<gene>
    <name evidence="1" type="ORF">RFULGI_LOCUS7182</name>
</gene>
<organism evidence="1 2">
    <name type="scientific">Racocetra fulgida</name>
    <dbReference type="NCBI Taxonomy" id="60492"/>
    <lineage>
        <taxon>Eukaryota</taxon>
        <taxon>Fungi</taxon>
        <taxon>Fungi incertae sedis</taxon>
        <taxon>Mucoromycota</taxon>
        <taxon>Glomeromycotina</taxon>
        <taxon>Glomeromycetes</taxon>
        <taxon>Diversisporales</taxon>
        <taxon>Gigasporaceae</taxon>
        <taxon>Racocetra</taxon>
    </lineage>
</organism>
<keyword evidence="2" id="KW-1185">Reference proteome</keyword>
<dbReference type="InterPro" id="IPR008928">
    <property type="entry name" value="6-hairpin_glycosidase_sf"/>
</dbReference>
<evidence type="ECO:0000313" key="2">
    <source>
        <dbReference type="Proteomes" id="UP000789396"/>
    </source>
</evidence>
<accession>A0A9N9GME7</accession>
<dbReference type="AlphaFoldDB" id="A0A9N9GME7"/>
<dbReference type="InterPro" id="IPR024705">
    <property type="entry name" value="Ssp411"/>
</dbReference>
<protein>
    <submittedName>
        <fullName evidence="1">6346_t:CDS:1</fullName>
    </submittedName>
</protein>
<comment type="caution">
    <text evidence="1">The sequence shown here is derived from an EMBL/GenBank/DDBJ whole genome shotgun (WGS) entry which is preliminary data.</text>
</comment>
<dbReference type="SUPFAM" id="SSF48208">
    <property type="entry name" value="Six-hairpin glycosidases"/>
    <property type="match status" value="1"/>
</dbReference>
<dbReference type="OrthoDB" id="1923667at2759"/>
<sequence>QPDNLRKAGTSAIEQLREYTEVSSLAADERFAIMSINEIRNRGAALGIDFKDCVNEAQFLNKLKGVVTSRKQVAENNPEGGFYSAEDADSYPSEGAKHKLEGAFCVWEMSEIKEILGDKNSEIFCRHYGVKSNGNVDPSKDIQGELKHKNVLIERYTLEETAEHFSITLDQLKEVLSESRKKLSKYRCEKRPKPHRDDKILAAWNDKQNQLFYDEKSGGYYNVKEDTRDILLRLKDEPSANSVSVSNLILLSNIVNNPDYNVKAERTLKYFAGRLNMMPFSMSAMVANLMLHIKGVKQIMVIGREQNQIVQRFIEVIRDQFIPNKTLLLARPENELLLEKNEMVKAIVQTEFADTSNKGAEDNVPSVHICENFTCGALSELKVK</sequence>
<dbReference type="PANTHER" id="PTHR42899:SF1">
    <property type="entry name" value="SPERMATOGENESIS-ASSOCIATED PROTEIN 20"/>
    <property type="match status" value="1"/>
</dbReference>
<reference evidence="1" key="1">
    <citation type="submission" date="2021-06" db="EMBL/GenBank/DDBJ databases">
        <authorList>
            <person name="Kallberg Y."/>
            <person name="Tangrot J."/>
            <person name="Rosling A."/>
        </authorList>
    </citation>
    <scope>NUCLEOTIDE SEQUENCE</scope>
    <source>
        <strain evidence="1">IN212</strain>
    </source>
</reference>
<dbReference type="GO" id="GO:0005975">
    <property type="term" value="P:carbohydrate metabolic process"/>
    <property type="evidence" value="ECO:0007669"/>
    <property type="project" value="InterPro"/>
</dbReference>
<evidence type="ECO:0000313" key="1">
    <source>
        <dbReference type="EMBL" id="CAG8616277.1"/>
    </source>
</evidence>
<dbReference type="Proteomes" id="UP000789396">
    <property type="component" value="Unassembled WGS sequence"/>
</dbReference>
<dbReference type="PANTHER" id="PTHR42899">
    <property type="entry name" value="SPERMATOGENESIS-ASSOCIATED PROTEIN 20"/>
    <property type="match status" value="1"/>
</dbReference>
<feature type="non-terminal residue" evidence="1">
    <location>
        <position position="1"/>
    </location>
</feature>
<proteinExistence type="predicted"/>
<dbReference type="EMBL" id="CAJVPZ010010103">
    <property type="protein sequence ID" value="CAG8616277.1"/>
    <property type="molecule type" value="Genomic_DNA"/>
</dbReference>
<name>A0A9N9GME7_9GLOM</name>
<feature type="non-terminal residue" evidence="1">
    <location>
        <position position="384"/>
    </location>
</feature>